<dbReference type="VEuPathDB" id="FungiDB:P168DRAFT_337066"/>
<evidence type="ECO:0008006" key="3">
    <source>
        <dbReference type="Google" id="ProtNLM"/>
    </source>
</evidence>
<dbReference type="PANTHER" id="PTHR31252">
    <property type="entry name" value="DUF4419 DOMAIN-CONTAINING PROTEIN"/>
    <property type="match status" value="1"/>
</dbReference>
<protein>
    <recommendedName>
        <fullName evidence="3">DUF4419 domain protein</fullName>
    </recommendedName>
</protein>
<evidence type="ECO:0000313" key="2">
    <source>
        <dbReference type="Proteomes" id="UP000234254"/>
    </source>
</evidence>
<dbReference type="RefSeq" id="XP_024688956.1">
    <property type="nucleotide sequence ID" value="XM_024841735.1"/>
</dbReference>
<accession>A0A2I1CRW2</accession>
<comment type="caution">
    <text evidence="1">The sequence shown here is derived from an EMBL/GenBank/DDBJ whole genome shotgun (WGS) entry which is preliminary data.</text>
</comment>
<dbReference type="Proteomes" id="UP000234254">
    <property type="component" value="Unassembled WGS sequence"/>
</dbReference>
<organism evidence="1 2">
    <name type="scientific">Aspergillus campestris (strain IBT 28561)</name>
    <dbReference type="NCBI Taxonomy" id="1392248"/>
    <lineage>
        <taxon>Eukaryota</taxon>
        <taxon>Fungi</taxon>
        <taxon>Dikarya</taxon>
        <taxon>Ascomycota</taxon>
        <taxon>Pezizomycotina</taxon>
        <taxon>Eurotiomycetes</taxon>
        <taxon>Eurotiomycetidae</taxon>
        <taxon>Eurotiales</taxon>
        <taxon>Aspergillaceae</taxon>
        <taxon>Aspergillus</taxon>
        <taxon>Aspergillus subgen. Circumdati</taxon>
    </lineage>
</organism>
<reference evidence="1" key="1">
    <citation type="submission" date="2016-12" db="EMBL/GenBank/DDBJ databases">
        <title>The genomes of Aspergillus section Nigri reveals drivers in fungal speciation.</title>
        <authorList>
            <consortium name="DOE Joint Genome Institute"/>
            <person name="Vesth T.C."/>
            <person name="Nybo J."/>
            <person name="Theobald S."/>
            <person name="Brandl J."/>
            <person name="Frisvad J.C."/>
            <person name="Nielsen K.F."/>
            <person name="Lyhne E.K."/>
            <person name="Kogle M.E."/>
            <person name="Kuo A."/>
            <person name="Riley R."/>
            <person name="Clum A."/>
            <person name="Nolan M."/>
            <person name="Lipzen A."/>
            <person name="Salamov A."/>
            <person name="Henrissat B."/>
            <person name="Wiebenga A."/>
            <person name="De vries R.P."/>
            <person name="Grigoriev I.V."/>
            <person name="Mortensen U.H."/>
            <person name="Andersen M.R."/>
            <person name="Baker S.E."/>
        </authorList>
    </citation>
    <scope>NUCLEOTIDE SEQUENCE</scope>
    <source>
        <strain evidence="1">IBT 28561</strain>
    </source>
</reference>
<name>A0A2I1CRW2_ASPC2</name>
<dbReference type="Pfam" id="PF14388">
    <property type="entry name" value="DUF4419"/>
    <property type="match status" value="1"/>
</dbReference>
<dbReference type="EMBL" id="MSFM01000015">
    <property type="protein sequence ID" value="PKY00362.1"/>
    <property type="molecule type" value="Genomic_DNA"/>
</dbReference>
<proteinExistence type="predicted"/>
<sequence>MPVTLKVAAHPPEKWEDPKVSTAEGLLKESCPQEYESSQGVLKSSFDSSLFNTSHVSASRNGFVWAVFQAYSHHHNLTIRPEDVWFSIITQLSFYINAHAEDLRSFFVSHEGKEQLEDTGGDGGHDFGNIALRMTKLIEEKVVDKEFRSWIMPDFSTTTESDRVVAAVLMMGAMQKYFSYYVAMTCGIPSVTLLGGRKDWADLVKKLDKLYQLGDEPARFAQLLRPVLNHFVLSFDSPDSTKALAFWGRCAHRSEGSGIDYLTGWISAFCFWSEKGDRLYFGDTIEPTCSPQFTARNTELGLDDVLAREVDIDKIPAGFASVPLTIDDDGRITKVVMLAGLFGIQATSKAPITPEEGPNTIQPFSGWLAYVKKDVEDGE</sequence>
<dbReference type="PANTHER" id="PTHR31252:SF11">
    <property type="entry name" value="DUF4419 DOMAIN-CONTAINING PROTEIN"/>
    <property type="match status" value="1"/>
</dbReference>
<dbReference type="OrthoDB" id="9978173at2759"/>
<dbReference type="InterPro" id="IPR025533">
    <property type="entry name" value="DUF4419"/>
</dbReference>
<evidence type="ECO:0000313" key="1">
    <source>
        <dbReference type="EMBL" id="PKY00362.1"/>
    </source>
</evidence>
<gene>
    <name evidence="1" type="ORF">P168DRAFT_337066</name>
</gene>
<dbReference type="GeneID" id="36549262"/>
<dbReference type="AlphaFoldDB" id="A0A2I1CRW2"/>
<keyword evidence="2" id="KW-1185">Reference proteome</keyword>